<reference evidence="2 3" key="1">
    <citation type="submission" date="2018-06" db="EMBL/GenBank/DDBJ databases">
        <authorList>
            <consortium name="Pathogen Informatics"/>
            <person name="Doyle S."/>
        </authorList>
    </citation>
    <scope>NUCLEOTIDE SEQUENCE [LARGE SCALE GENOMIC DNA]</scope>
    <source>
        <strain evidence="2 3">NCTC10343</strain>
    </source>
</reference>
<sequence>MTTTFTKITGVGFIILSVLRLTPFMNATGKWLLYISIAAFFLILYDLLEFIVECIWIKKGLMLSKFLFSLRSIFLGCAVIAIIVLPNIKINISVKEVNTFSDAFTLISLGIAITLIGFKTEKEQSILYNRRREIDNEVREFLNSIEGQNIINEHIEKLRIENTQQINNLNANSK</sequence>
<name>A0A378Y3T6_PAEPO</name>
<accession>A0A378Y3T6</accession>
<organism evidence="2 3">
    <name type="scientific">Paenibacillus polymyxa</name>
    <name type="common">Bacillus polymyxa</name>
    <dbReference type="NCBI Taxonomy" id="1406"/>
    <lineage>
        <taxon>Bacteria</taxon>
        <taxon>Bacillati</taxon>
        <taxon>Bacillota</taxon>
        <taxon>Bacilli</taxon>
        <taxon>Bacillales</taxon>
        <taxon>Paenibacillaceae</taxon>
        <taxon>Paenibacillus</taxon>
    </lineage>
</organism>
<feature type="transmembrane region" description="Helical" evidence="1">
    <location>
        <begin position="31"/>
        <end position="56"/>
    </location>
</feature>
<evidence type="ECO:0000313" key="2">
    <source>
        <dbReference type="EMBL" id="SUA71049.1"/>
    </source>
</evidence>
<evidence type="ECO:0000313" key="3">
    <source>
        <dbReference type="Proteomes" id="UP000254400"/>
    </source>
</evidence>
<gene>
    <name evidence="2" type="ORF">NCTC10343_03936</name>
</gene>
<feature type="transmembrane region" description="Helical" evidence="1">
    <location>
        <begin position="68"/>
        <end position="88"/>
    </location>
</feature>
<proteinExistence type="predicted"/>
<keyword evidence="1" id="KW-0472">Membrane</keyword>
<dbReference type="RefSeq" id="WP_019688132.1">
    <property type="nucleotide sequence ID" value="NZ_CP036496.1"/>
</dbReference>
<dbReference type="Proteomes" id="UP000254400">
    <property type="component" value="Unassembled WGS sequence"/>
</dbReference>
<dbReference type="AlphaFoldDB" id="A0A378Y3T6"/>
<evidence type="ECO:0000256" key="1">
    <source>
        <dbReference type="SAM" id="Phobius"/>
    </source>
</evidence>
<feature type="transmembrane region" description="Helical" evidence="1">
    <location>
        <begin position="100"/>
        <end position="118"/>
    </location>
</feature>
<keyword evidence="1" id="KW-1133">Transmembrane helix</keyword>
<feature type="transmembrane region" description="Helical" evidence="1">
    <location>
        <begin position="7"/>
        <end position="25"/>
    </location>
</feature>
<dbReference type="GeneID" id="93347265"/>
<keyword evidence="1" id="KW-0812">Transmembrane</keyword>
<protein>
    <submittedName>
        <fullName evidence="2">Uncharacterized protein</fullName>
    </submittedName>
</protein>
<dbReference type="EMBL" id="UGSC01000001">
    <property type="protein sequence ID" value="SUA71049.1"/>
    <property type="molecule type" value="Genomic_DNA"/>
</dbReference>